<proteinExistence type="inferred from homology"/>
<keyword evidence="7" id="KW-1185">Reference proteome</keyword>
<evidence type="ECO:0000256" key="2">
    <source>
        <dbReference type="ARBA" id="ARBA00047806"/>
    </source>
</evidence>
<accession>A0A174W350</accession>
<organism evidence="6 7">
    <name type="scientific">Clostridium paraputrificum</name>
    <dbReference type="NCBI Taxonomy" id="29363"/>
    <lineage>
        <taxon>Bacteria</taxon>
        <taxon>Bacillati</taxon>
        <taxon>Bacillota</taxon>
        <taxon>Clostridia</taxon>
        <taxon>Eubacteriales</taxon>
        <taxon>Clostridiaceae</taxon>
        <taxon>Clostridium</taxon>
    </lineage>
</organism>
<dbReference type="EC" id="1.8.4.11" evidence="4"/>
<keyword evidence="1 4" id="KW-0560">Oxidoreductase</keyword>
<evidence type="ECO:0000256" key="3">
    <source>
        <dbReference type="ARBA" id="ARBA00048782"/>
    </source>
</evidence>
<comment type="function">
    <text evidence="4">Has an important function as a repair enzyme for proteins that have been inactivated by oxidation. Catalyzes the reversible oxidation-reduction of methionine sulfoxide in proteins to methionine.</text>
</comment>
<evidence type="ECO:0000256" key="4">
    <source>
        <dbReference type="HAMAP-Rule" id="MF_01401"/>
    </source>
</evidence>
<dbReference type="OrthoDB" id="4174719at2"/>
<sequence length="157" mass="18290">MKEIVFAGGCFWGVEEFFSRINGVTKTEVGYANGNIKNPTYELVCRTDTGFAEAVYILYDESKVKLDYLIDKYFSIIDPTSLNKQGNDKGKQYRTGIYYLDKDDLNLIDSKILEEAKKYDKKIVVEVEPLKNYYPAEEYHQKYLKKNPFGYCHIKLD</sequence>
<dbReference type="InterPro" id="IPR050162">
    <property type="entry name" value="MsrA_MetSO_reductase"/>
</dbReference>
<feature type="domain" description="Peptide methionine sulphoxide reductase MsrA" evidence="5">
    <location>
        <begin position="3"/>
        <end position="153"/>
    </location>
</feature>
<gene>
    <name evidence="4" type="primary">msrA</name>
    <name evidence="6" type="ORF">CP373A1_07930</name>
</gene>
<name>A0A174W350_9CLOT</name>
<dbReference type="GO" id="GO:0033744">
    <property type="term" value="F:L-methionine:thioredoxin-disulfide S-oxidoreductase activity"/>
    <property type="evidence" value="ECO:0007669"/>
    <property type="project" value="RHEA"/>
</dbReference>
<dbReference type="RefSeq" id="WP_027098101.1">
    <property type="nucleotide sequence ID" value="NZ_CABHIH010000002.1"/>
</dbReference>
<dbReference type="PANTHER" id="PTHR42799">
    <property type="entry name" value="MITOCHONDRIAL PEPTIDE METHIONINE SULFOXIDE REDUCTASE"/>
    <property type="match status" value="1"/>
</dbReference>
<dbReference type="InterPro" id="IPR036509">
    <property type="entry name" value="Met_Sox_Rdtase_MsrA_sf"/>
</dbReference>
<dbReference type="PANTHER" id="PTHR42799:SF2">
    <property type="entry name" value="MITOCHONDRIAL PEPTIDE METHIONINE SULFOXIDE REDUCTASE"/>
    <property type="match status" value="1"/>
</dbReference>
<comment type="catalytic activity">
    <reaction evidence="2 4">
        <text>L-methionyl-[protein] + [thioredoxin]-disulfide + H2O = L-methionyl-(S)-S-oxide-[protein] + [thioredoxin]-dithiol</text>
        <dbReference type="Rhea" id="RHEA:14217"/>
        <dbReference type="Rhea" id="RHEA-COMP:10698"/>
        <dbReference type="Rhea" id="RHEA-COMP:10700"/>
        <dbReference type="Rhea" id="RHEA-COMP:12313"/>
        <dbReference type="Rhea" id="RHEA-COMP:12315"/>
        <dbReference type="ChEBI" id="CHEBI:15377"/>
        <dbReference type="ChEBI" id="CHEBI:16044"/>
        <dbReference type="ChEBI" id="CHEBI:29950"/>
        <dbReference type="ChEBI" id="CHEBI:44120"/>
        <dbReference type="ChEBI" id="CHEBI:50058"/>
        <dbReference type="EC" id="1.8.4.11"/>
    </reaction>
</comment>
<comment type="similarity">
    <text evidence="4">Belongs to the MsrA Met sulfoxide reductase family.</text>
</comment>
<dbReference type="eggNOG" id="COG0225">
    <property type="taxonomic scope" value="Bacteria"/>
</dbReference>
<evidence type="ECO:0000256" key="1">
    <source>
        <dbReference type="ARBA" id="ARBA00023002"/>
    </source>
</evidence>
<protein>
    <recommendedName>
        <fullName evidence="4">Peptide methionine sulfoxide reductase MsrA</fullName>
        <shortName evidence="4">Protein-methionine-S-oxide reductase</shortName>
        <ecNumber evidence="4">1.8.4.11</ecNumber>
    </recommendedName>
    <alternativeName>
        <fullName evidence="4">Peptide-methionine (S)-S-oxide reductase</fullName>
        <shortName evidence="4">Peptide Met(O) reductase</shortName>
    </alternativeName>
</protein>
<reference evidence="6 7" key="1">
    <citation type="submission" date="2016-06" db="EMBL/GenBank/DDBJ databases">
        <authorList>
            <person name="Kjaerup R.B."/>
            <person name="Dalgaard T.S."/>
            <person name="Juul-Madsen H.R."/>
        </authorList>
    </citation>
    <scope>NUCLEOTIDE SEQUENCE [LARGE SCALE GENOMIC DNA]</scope>
    <source>
        <strain evidence="6 7">373-A1</strain>
    </source>
</reference>
<dbReference type="GO" id="GO:0034599">
    <property type="term" value="P:cellular response to oxidative stress"/>
    <property type="evidence" value="ECO:0007669"/>
    <property type="project" value="TreeGrafter"/>
</dbReference>
<evidence type="ECO:0000313" key="7">
    <source>
        <dbReference type="Proteomes" id="UP000092714"/>
    </source>
</evidence>
<evidence type="ECO:0000259" key="5">
    <source>
        <dbReference type="Pfam" id="PF01625"/>
    </source>
</evidence>
<dbReference type="InterPro" id="IPR002569">
    <property type="entry name" value="Met_Sox_Rdtase_MsrA_dom"/>
</dbReference>
<dbReference type="NCBIfam" id="TIGR00401">
    <property type="entry name" value="msrA"/>
    <property type="match status" value="1"/>
</dbReference>
<dbReference type="EMBL" id="MAPZ01000019">
    <property type="protein sequence ID" value="OBY10438.1"/>
    <property type="molecule type" value="Genomic_DNA"/>
</dbReference>
<dbReference type="Pfam" id="PF01625">
    <property type="entry name" value="PMSR"/>
    <property type="match status" value="1"/>
</dbReference>
<comment type="catalytic activity">
    <reaction evidence="3 4">
        <text>[thioredoxin]-disulfide + L-methionine + H2O = L-methionine (S)-S-oxide + [thioredoxin]-dithiol</text>
        <dbReference type="Rhea" id="RHEA:19993"/>
        <dbReference type="Rhea" id="RHEA-COMP:10698"/>
        <dbReference type="Rhea" id="RHEA-COMP:10700"/>
        <dbReference type="ChEBI" id="CHEBI:15377"/>
        <dbReference type="ChEBI" id="CHEBI:29950"/>
        <dbReference type="ChEBI" id="CHEBI:50058"/>
        <dbReference type="ChEBI" id="CHEBI:57844"/>
        <dbReference type="ChEBI" id="CHEBI:58772"/>
        <dbReference type="EC" id="1.8.4.11"/>
    </reaction>
</comment>
<dbReference type="Gene3D" id="3.30.1060.10">
    <property type="entry name" value="Peptide methionine sulphoxide reductase MsrA"/>
    <property type="match status" value="1"/>
</dbReference>
<dbReference type="AlphaFoldDB" id="A0A174W350"/>
<evidence type="ECO:0000313" key="6">
    <source>
        <dbReference type="EMBL" id="OBY10438.1"/>
    </source>
</evidence>
<dbReference type="GeneID" id="42775928"/>
<dbReference type="SUPFAM" id="SSF55068">
    <property type="entry name" value="Peptide methionine sulfoxide reductase"/>
    <property type="match status" value="1"/>
</dbReference>
<dbReference type="GO" id="GO:0005737">
    <property type="term" value="C:cytoplasm"/>
    <property type="evidence" value="ECO:0007669"/>
    <property type="project" value="TreeGrafter"/>
</dbReference>
<feature type="active site" evidence="4">
    <location>
        <position position="10"/>
    </location>
</feature>
<dbReference type="GO" id="GO:0008113">
    <property type="term" value="F:peptide-methionine (S)-S-oxide reductase activity"/>
    <property type="evidence" value="ECO:0007669"/>
    <property type="project" value="UniProtKB-UniRule"/>
</dbReference>
<comment type="caution">
    <text evidence="6">The sequence shown here is derived from an EMBL/GenBank/DDBJ whole genome shotgun (WGS) entry which is preliminary data.</text>
</comment>
<dbReference type="Proteomes" id="UP000092714">
    <property type="component" value="Unassembled WGS sequence"/>
</dbReference>
<dbReference type="HAMAP" id="MF_01401">
    <property type="entry name" value="MsrA"/>
    <property type="match status" value="1"/>
</dbReference>